<dbReference type="AlphaFoldDB" id="A0A1T5LL29"/>
<proteinExistence type="predicted"/>
<organism evidence="2 3">
    <name type="scientific">Ohtaekwangia koreensis</name>
    <dbReference type="NCBI Taxonomy" id="688867"/>
    <lineage>
        <taxon>Bacteria</taxon>
        <taxon>Pseudomonadati</taxon>
        <taxon>Bacteroidota</taxon>
        <taxon>Cytophagia</taxon>
        <taxon>Cytophagales</taxon>
        <taxon>Fulvivirgaceae</taxon>
        <taxon>Ohtaekwangia</taxon>
    </lineage>
</organism>
<evidence type="ECO:0000256" key="1">
    <source>
        <dbReference type="SAM" id="SignalP"/>
    </source>
</evidence>
<dbReference type="InterPro" id="IPR008969">
    <property type="entry name" value="CarboxyPept-like_regulatory"/>
</dbReference>
<protein>
    <recommendedName>
        <fullName evidence="4">Secretin and TonB N terminus short domain-containing protein</fullName>
    </recommendedName>
</protein>
<dbReference type="STRING" id="688867.SAMN05660236_3441"/>
<gene>
    <name evidence="2" type="ORF">SAMN05660236_3441</name>
</gene>
<reference evidence="2 3" key="1">
    <citation type="submission" date="2017-02" db="EMBL/GenBank/DDBJ databases">
        <authorList>
            <person name="Peterson S.W."/>
        </authorList>
    </citation>
    <scope>NUCLEOTIDE SEQUENCE [LARGE SCALE GENOMIC DNA]</scope>
    <source>
        <strain evidence="2 3">DSM 25262</strain>
    </source>
</reference>
<evidence type="ECO:0000313" key="3">
    <source>
        <dbReference type="Proteomes" id="UP000190961"/>
    </source>
</evidence>
<feature type="signal peptide" evidence="1">
    <location>
        <begin position="1"/>
        <end position="26"/>
    </location>
</feature>
<feature type="chain" id="PRO_5011962089" description="Secretin and TonB N terminus short domain-containing protein" evidence="1">
    <location>
        <begin position="27"/>
        <end position="635"/>
    </location>
</feature>
<dbReference type="NCBIfam" id="NF047436">
    <property type="entry name" value="LA_2272_repeat"/>
    <property type="match status" value="1"/>
</dbReference>
<name>A0A1T5LL29_9BACT</name>
<dbReference type="EMBL" id="FUZU01000002">
    <property type="protein sequence ID" value="SKC76711.1"/>
    <property type="molecule type" value="Genomic_DNA"/>
</dbReference>
<keyword evidence="3" id="KW-1185">Reference proteome</keyword>
<dbReference type="InterPro" id="IPR058093">
    <property type="entry name" value="LA_2272-like"/>
</dbReference>
<dbReference type="Proteomes" id="UP000190961">
    <property type="component" value="Unassembled WGS sequence"/>
</dbReference>
<evidence type="ECO:0008006" key="4">
    <source>
        <dbReference type="Google" id="ProtNLM"/>
    </source>
</evidence>
<accession>A0A1T5LL29</accession>
<evidence type="ECO:0000313" key="2">
    <source>
        <dbReference type="EMBL" id="SKC76711.1"/>
    </source>
</evidence>
<sequence length="635" mass="69737">MRVVKTNRTLLFLVVLLLTLLTPGKAAEDPKTPLLERVITINLEQETIASALKKIGEQAGFTFSYNSDILASNKLVSYNAVNKPVREILDHIFKGSIQYKERRKHIILTKAKDISKDTRKLSGYIIDEATGERLKNVSIYDPISLSSAVTDAYGFFQIEIEKPSNEEISLTVQKLNYSDTVVMVPGDGRGLLNVPIRIDKEKFNVIADSVGKKLKRFWIVTKSATIQAINMINIDDTLHRHFQFSLIPFIGTNHKLSGNITNDYSLNMLGGYSLGVEKLEIGGLFNTVRGDVHGVQIAGLFNGVAGKTRGVQLAGMLNSNFDYVEGVQAAGFLNFNADTSRTVALAGFLNLGLRDSRGWRAAGWGNATLGKQEGPSLAGLFNFSTDNASTTQVAGMLNFTGRSFTDGAQVSGLVNFVGGNIDGAQVSGLLNVVGKRIRGVQLGVVNYATKVRGTQIGLLNISDSIQGVPVGFLSITSRGGYHKIEVSADEVFYTNVAFRTGVRQFYNILTAGAKPETFGDEETIWTFGYGLGTAPKLSRKLFMNIDLTANQVVKGNWTDAINMINKLYVGVDYQFAKKMSVTAGVTLNVHLTDVTYQDYPELFTDYKPHFFSEHTYSNDINSKMWWGGKIGIRFL</sequence>
<keyword evidence="1" id="KW-0732">Signal</keyword>
<dbReference type="SUPFAM" id="SSF49464">
    <property type="entry name" value="Carboxypeptidase regulatory domain-like"/>
    <property type="match status" value="1"/>
</dbReference>